<dbReference type="Pfam" id="PF00582">
    <property type="entry name" value="Usp"/>
    <property type="match status" value="1"/>
</dbReference>
<organism evidence="2 3">
    <name type="scientific">Haladaptatus pallidirubidus</name>
    <dbReference type="NCBI Taxonomy" id="1008152"/>
    <lineage>
        <taxon>Archaea</taxon>
        <taxon>Methanobacteriati</taxon>
        <taxon>Methanobacteriota</taxon>
        <taxon>Stenosarchaea group</taxon>
        <taxon>Halobacteria</taxon>
        <taxon>Halobacteriales</taxon>
        <taxon>Haladaptataceae</taxon>
        <taxon>Haladaptatus</taxon>
    </lineage>
</organism>
<dbReference type="InterPro" id="IPR006016">
    <property type="entry name" value="UspA"/>
</dbReference>
<sequence>MATDRTVEFAASIADEWEGDVILANPVVRPSGTQFDGSDDLLDEHQKTAERALKTTLGPNTGVETRGTARVGRSLPSIVGEVSQDCSAGAVVIDDPGSATRSNPLGRNVPARLACSVDCDVLTVGGSHASKTISSVLVPVSGGPHSGLAVDVARYVAQAHGAWVELLHVIETGADERRRDDAEEYVSAARDRLGEFDDFDTWVLEADDATDAIIEQSKYYDMTVMGAPQKGRLREFVFGSTIGEVRSSAHNTVVTVERPHERDSLLGRWL</sequence>
<reference evidence="2 3" key="1">
    <citation type="journal article" date="2019" name="Int. J. Syst. Evol. Microbiol.">
        <title>The Global Catalogue of Microorganisms (GCM) 10K type strain sequencing project: providing services to taxonomists for standard genome sequencing and annotation.</title>
        <authorList>
            <consortium name="The Broad Institute Genomics Platform"/>
            <consortium name="The Broad Institute Genome Sequencing Center for Infectious Disease"/>
            <person name="Wu L."/>
            <person name="Ma J."/>
        </authorList>
    </citation>
    <scope>NUCLEOTIDE SEQUENCE [LARGE SCALE GENOMIC DNA]</scope>
    <source>
        <strain evidence="2 3">JCM 17504</strain>
    </source>
</reference>
<name>A0AAV3UCG5_9EURY</name>
<dbReference type="Gene3D" id="3.40.50.12370">
    <property type="match status" value="1"/>
</dbReference>
<dbReference type="Proteomes" id="UP001501729">
    <property type="component" value="Unassembled WGS sequence"/>
</dbReference>
<dbReference type="CDD" id="cd00293">
    <property type="entry name" value="USP-like"/>
    <property type="match status" value="1"/>
</dbReference>
<dbReference type="SUPFAM" id="SSF52402">
    <property type="entry name" value="Adenine nucleotide alpha hydrolases-like"/>
    <property type="match status" value="2"/>
</dbReference>
<dbReference type="AlphaFoldDB" id="A0AAV3UCG5"/>
<evidence type="ECO:0000259" key="1">
    <source>
        <dbReference type="Pfam" id="PF00582"/>
    </source>
</evidence>
<proteinExistence type="predicted"/>
<protein>
    <recommendedName>
        <fullName evidence="1">UspA domain-containing protein</fullName>
    </recommendedName>
</protein>
<keyword evidence="3" id="KW-1185">Reference proteome</keyword>
<comment type="caution">
    <text evidence="2">The sequence shown here is derived from an EMBL/GenBank/DDBJ whole genome shotgun (WGS) entry which is preliminary data.</text>
</comment>
<accession>A0AAV3UCG5</accession>
<feature type="domain" description="UspA" evidence="1">
    <location>
        <begin position="135"/>
        <end position="256"/>
    </location>
</feature>
<evidence type="ECO:0000313" key="2">
    <source>
        <dbReference type="EMBL" id="GAA5042181.1"/>
    </source>
</evidence>
<evidence type="ECO:0000313" key="3">
    <source>
        <dbReference type="Proteomes" id="UP001501729"/>
    </source>
</evidence>
<dbReference type="EMBL" id="BAABKX010000001">
    <property type="protein sequence ID" value="GAA5042181.1"/>
    <property type="molecule type" value="Genomic_DNA"/>
</dbReference>
<gene>
    <name evidence="2" type="ORF">GCM10025751_05260</name>
</gene>